<dbReference type="InterPro" id="IPR009061">
    <property type="entry name" value="DNA-bd_dom_put_sf"/>
</dbReference>
<dbReference type="InterPro" id="IPR047057">
    <property type="entry name" value="MerR_fam"/>
</dbReference>
<sequence length="242" mass="26439">MAGRRGTGRLRAVDLAATVGISVQQVRNYVDLGVLPPVERTPSGYRIFTPAHERALTVARAVADGHGWGRTREIMAAVHAGDLPAALAALDAGHAELDRERAEIRRVLGAFETVVTSPVSPVAVPRRSARVGAVADLVGVRTSQLRLWETRGLLRPTREPGTGYRHYDEAELRAAQVVALLRRGAYPFEIITAVLDELRSTGSPQRVRAELARREQDLHRRGLRRLAGSAALHAYLRHLGRA</sequence>
<dbReference type="Gene3D" id="1.10.1660.10">
    <property type="match status" value="2"/>
</dbReference>
<dbReference type="SMART" id="SM00422">
    <property type="entry name" value="HTH_MERR"/>
    <property type="match status" value="2"/>
</dbReference>
<gene>
    <name evidence="3" type="ORF">D0Q02_10110</name>
</gene>
<keyword evidence="1 3" id="KW-0238">DNA-binding</keyword>
<evidence type="ECO:0000313" key="3">
    <source>
        <dbReference type="EMBL" id="RFS46765.1"/>
    </source>
</evidence>
<dbReference type="RefSeq" id="WP_117227702.1">
    <property type="nucleotide sequence ID" value="NZ_CP061725.1"/>
</dbReference>
<dbReference type="AlphaFoldDB" id="A0A372G149"/>
<accession>A0A372G149</accession>
<proteinExistence type="predicted"/>
<dbReference type="GO" id="GO:0003677">
    <property type="term" value="F:DNA binding"/>
    <property type="evidence" value="ECO:0007669"/>
    <property type="project" value="UniProtKB-KW"/>
</dbReference>
<keyword evidence="4" id="KW-1185">Reference proteome</keyword>
<protein>
    <submittedName>
        <fullName evidence="3">MerR family DNA-binding transcriptional regulator</fullName>
    </submittedName>
</protein>
<dbReference type="GO" id="GO:0003700">
    <property type="term" value="F:DNA-binding transcription factor activity"/>
    <property type="evidence" value="ECO:0007669"/>
    <property type="project" value="InterPro"/>
</dbReference>
<dbReference type="PANTHER" id="PTHR30204:SF93">
    <property type="entry name" value="HTH MERR-TYPE DOMAIN-CONTAINING PROTEIN"/>
    <property type="match status" value="1"/>
</dbReference>
<dbReference type="SUPFAM" id="SSF46955">
    <property type="entry name" value="Putative DNA-binding domain"/>
    <property type="match status" value="2"/>
</dbReference>
<dbReference type="InterPro" id="IPR000551">
    <property type="entry name" value="MerR-type_HTH_dom"/>
</dbReference>
<evidence type="ECO:0000313" key="4">
    <source>
        <dbReference type="Proteomes" id="UP000262621"/>
    </source>
</evidence>
<feature type="domain" description="HTH merR-type" evidence="2">
    <location>
        <begin position="130"/>
        <end position="183"/>
    </location>
</feature>
<dbReference type="Proteomes" id="UP000262621">
    <property type="component" value="Unassembled WGS sequence"/>
</dbReference>
<dbReference type="PANTHER" id="PTHR30204">
    <property type="entry name" value="REDOX-CYCLING DRUG-SENSING TRANSCRIPTIONAL ACTIVATOR SOXR"/>
    <property type="match status" value="1"/>
</dbReference>
<evidence type="ECO:0000256" key="1">
    <source>
        <dbReference type="ARBA" id="ARBA00023125"/>
    </source>
</evidence>
<dbReference type="PROSITE" id="PS50937">
    <property type="entry name" value="HTH_MERR_2"/>
    <property type="match status" value="2"/>
</dbReference>
<dbReference type="OrthoDB" id="3826383at2"/>
<dbReference type="Pfam" id="PF00376">
    <property type="entry name" value="MerR"/>
    <property type="match status" value="1"/>
</dbReference>
<name>A0A372G149_9ACTN</name>
<reference evidence="3 4" key="1">
    <citation type="submission" date="2018-08" db="EMBL/GenBank/DDBJ databases">
        <title>Verrucosispora craniellae sp. nov., isolated from a marine sponge in the South China Sea.</title>
        <authorList>
            <person name="Li L."/>
            <person name="Lin H.W."/>
        </authorList>
    </citation>
    <scope>NUCLEOTIDE SEQUENCE [LARGE SCALE GENOMIC DNA]</scope>
    <source>
        <strain evidence="3 4">LHW63014</strain>
    </source>
</reference>
<dbReference type="Pfam" id="PF13411">
    <property type="entry name" value="MerR_1"/>
    <property type="match status" value="1"/>
</dbReference>
<comment type="caution">
    <text evidence="3">The sequence shown here is derived from an EMBL/GenBank/DDBJ whole genome shotgun (WGS) entry which is preliminary data.</text>
</comment>
<feature type="domain" description="HTH merR-type" evidence="2">
    <location>
        <begin position="20"/>
        <end position="49"/>
    </location>
</feature>
<dbReference type="EMBL" id="QVFU01000007">
    <property type="protein sequence ID" value="RFS46765.1"/>
    <property type="molecule type" value="Genomic_DNA"/>
</dbReference>
<organism evidence="3 4">
    <name type="scientific">Micromonospora craniellae</name>
    <dbReference type="NCBI Taxonomy" id="2294034"/>
    <lineage>
        <taxon>Bacteria</taxon>
        <taxon>Bacillati</taxon>
        <taxon>Actinomycetota</taxon>
        <taxon>Actinomycetes</taxon>
        <taxon>Micromonosporales</taxon>
        <taxon>Micromonosporaceae</taxon>
        <taxon>Micromonospora</taxon>
    </lineage>
</organism>
<evidence type="ECO:0000259" key="2">
    <source>
        <dbReference type="PROSITE" id="PS50937"/>
    </source>
</evidence>